<dbReference type="GO" id="GO:0005886">
    <property type="term" value="C:plasma membrane"/>
    <property type="evidence" value="ECO:0007669"/>
    <property type="project" value="UniProtKB-SubCell"/>
</dbReference>
<dbReference type="InterPro" id="IPR005170">
    <property type="entry name" value="Transptr-assoc_dom"/>
</dbReference>
<dbReference type="SMART" id="SM01091">
    <property type="entry name" value="CorC_HlyC"/>
    <property type="match status" value="1"/>
</dbReference>
<evidence type="ECO:0000256" key="7">
    <source>
        <dbReference type="ARBA" id="ARBA00023122"/>
    </source>
</evidence>
<dbReference type="EMBL" id="JRNE01000067">
    <property type="protein sequence ID" value="KGF15830.1"/>
    <property type="molecule type" value="Genomic_DNA"/>
</dbReference>
<evidence type="ECO:0000256" key="9">
    <source>
        <dbReference type="PROSITE-ProRule" id="PRU00703"/>
    </source>
</evidence>
<dbReference type="SUPFAM" id="SSF54631">
    <property type="entry name" value="CBS-domain pair"/>
    <property type="match status" value="1"/>
</dbReference>
<dbReference type="eggNOG" id="COG1253">
    <property type="taxonomic scope" value="Bacteria"/>
</dbReference>
<evidence type="ECO:0000256" key="8">
    <source>
        <dbReference type="ARBA" id="ARBA00023136"/>
    </source>
</evidence>
<dbReference type="PROSITE" id="PS51371">
    <property type="entry name" value="CBS"/>
    <property type="match status" value="2"/>
</dbReference>
<reference evidence="14 15" key="1">
    <citation type="submission" date="2014-07" db="EMBL/GenBank/DDBJ databases">
        <authorList>
            <person name="McCorrison J."/>
            <person name="Sanka R."/>
            <person name="Torralba M."/>
            <person name="Gillis M."/>
            <person name="Haft D.H."/>
            <person name="Methe B."/>
            <person name="Sutton G."/>
            <person name="Nelson K.E."/>
        </authorList>
    </citation>
    <scope>NUCLEOTIDE SEQUENCE [LARGE SCALE GENOMIC DNA]</scope>
    <source>
        <strain evidence="14 15">DNF00450</strain>
    </source>
</reference>
<dbReference type="InterPro" id="IPR051676">
    <property type="entry name" value="UPF0053_domain"/>
</dbReference>
<evidence type="ECO:0000256" key="11">
    <source>
        <dbReference type="SAM" id="Phobius"/>
    </source>
</evidence>
<evidence type="ECO:0000256" key="1">
    <source>
        <dbReference type="ARBA" id="ARBA00004651"/>
    </source>
</evidence>
<evidence type="ECO:0000259" key="12">
    <source>
        <dbReference type="PROSITE" id="PS51371"/>
    </source>
</evidence>
<feature type="transmembrane region" description="Helical" evidence="11">
    <location>
        <begin position="102"/>
        <end position="122"/>
    </location>
</feature>
<feature type="domain" description="CBS" evidence="12">
    <location>
        <begin position="216"/>
        <end position="278"/>
    </location>
</feature>
<dbReference type="InterPro" id="IPR046342">
    <property type="entry name" value="CBS_dom_sf"/>
</dbReference>
<dbReference type="SUPFAM" id="SSF56176">
    <property type="entry name" value="FAD-binding/transporter-associated domain-like"/>
    <property type="match status" value="1"/>
</dbReference>
<dbReference type="InterPro" id="IPR044751">
    <property type="entry name" value="Ion_transp-like_CBS"/>
</dbReference>
<evidence type="ECO:0000313" key="15">
    <source>
        <dbReference type="Proteomes" id="UP000029548"/>
    </source>
</evidence>
<dbReference type="PROSITE" id="PS51846">
    <property type="entry name" value="CNNM"/>
    <property type="match status" value="1"/>
</dbReference>
<keyword evidence="5" id="KW-0677">Repeat</keyword>
<gene>
    <name evidence="14" type="ORF">HMPREF1650_09930</name>
</gene>
<dbReference type="Pfam" id="PF01595">
    <property type="entry name" value="CNNM"/>
    <property type="match status" value="1"/>
</dbReference>
<comment type="subcellular location">
    <subcellularLocation>
        <location evidence="1">Cell membrane</location>
        <topology evidence="1">Multi-pass membrane protein</topology>
    </subcellularLocation>
</comment>
<evidence type="ECO:0000256" key="5">
    <source>
        <dbReference type="ARBA" id="ARBA00022737"/>
    </source>
</evidence>
<name>A0A095Y091_9CORY</name>
<keyword evidence="6 10" id="KW-1133">Transmembrane helix</keyword>
<dbReference type="Pfam" id="PF03471">
    <property type="entry name" value="CorC_HlyC"/>
    <property type="match status" value="1"/>
</dbReference>
<dbReference type="InterPro" id="IPR016169">
    <property type="entry name" value="FAD-bd_PCMH_sub2"/>
</dbReference>
<evidence type="ECO:0000256" key="10">
    <source>
        <dbReference type="PROSITE-ProRule" id="PRU01193"/>
    </source>
</evidence>
<dbReference type="AlphaFoldDB" id="A0A095Y091"/>
<dbReference type="CDD" id="cd04590">
    <property type="entry name" value="CBS_pair_CorC_HlyC_assoc"/>
    <property type="match status" value="1"/>
</dbReference>
<feature type="transmembrane region" description="Helical" evidence="11">
    <location>
        <begin position="134"/>
        <end position="156"/>
    </location>
</feature>
<dbReference type="Proteomes" id="UP000029548">
    <property type="component" value="Unassembled WGS sequence"/>
</dbReference>
<evidence type="ECO:0000256" key="4">
    <source>
        <dbReference type="ARBA" id="ARBA00022692"/>
    </source>
</evidence>
<proteinExistence type="inferred from homology"/>
<feature type="domain" description="CNNM transmembrane" evidence="13">
    <location>
        <begin position="1"/>
        <end position="200"/>
    </location>
</feature>
<evidence type="ECO:0000313" key="14">
    <source>
        <dbReference type="EMBL" id="KGF15830.1"/>
    </source>
</evidence>
<dbReference type="GO" id="GO:0050660">
    <property type="term" value="F:flavin adenine dinucleotide binding"/>
    <property type="evidence" value="ECO:0007669"/>
    <property type="project" value="InterPro"/>
</dbReference>
<evidence type="ECO:0000256" key="2">
    <source>
        <dbReference type="ARBA" id="ARBA00006337"/>
    </source>
</evidence>
<evidence type="ECO:0000256" key="6">
    <source>
        <dbReference type="ARBA" id="ARBA00022989"/>
    </source>
</evidence>
<dbReference type="Gene3D" id="3.10.580.10">
    <property type="entry name" value="CBS-domain"/>
    <property type="match status" value="1"/>
</dbReference>
<dbReference type="InterPro" id="IPR000644">
    <property type="entry name" value="CBS_dom"/>
</dbReference>
<feature type="transmembrane region" description="Helical" evidence="11">
    <location>
        <begin position="6"/>
        <end position="30"/>
    </location>
</feature>
<feature type="transmembrane region" description="Helical" evidence="11">
    <location>
        <begin position="58"/>
        <end position="82"/>
    </location>
</feature>
<protein>
    <submittedName>
        <fullName evidence="14">Membrane protein</fullName>
    </submittedName>
</protein>
<dbReference type="InterPro" id="IPR036318">
    <property type="entry name" value="FAD-bd_PCMH-like_sf"/>
</dbReference>
<evidence type="ECO:0000256" key="3">
    <source>
        <dbReference type="ARBA" id="ARBA00022475"/>
    </source>
</evidence>
<dbReference type="PANTHER" id="PTHR43099">
    <property type="entry name" value="UPF0053 PROTEIN YRKA"/>
    <property type="match status" value="1"/>
</dbReference>
<dbReference type="InterPro" id="IPR002550">
    <property type="entry name" value="CNNM"/>
</dbReference>
<dbReference type="Gene3D" id="3.30.465.10">
    <property type="match status" value="1"/>
</dbReference>
<evidence type="ECO:0000259" key="13">
    <source>
        <dbReference type="PROSITE" id="PS51846"/>
    </source>
</evidence>
<keyword evidence="3" id="KW-1003">Cell membrane</keyword>
<keyword evidence="4 10" id="KW-0812">Transmembrane</keyword>
<keyword evidence="7 9" id="KW-0129">CBS domain</keyword>
<comment type="caution">
    <text evidence="14">The sequence shown here is derived from an EMBL/GenBank/DDBJ whole genome shotgun (WGS) entry which is preliminary data.</text>
</comment>
<sequence length="447" mass="48392">MGIFASFAWVMAFILVGGIFAATEMALVSLRESQISQLERGRGSEQKVAALARDSGRFLSAVQIGVTFAGFLSSAFGAAAIAPQLAPTLEEWGMTPTVAHGVSLVAMTVLVSYLSLVFGELVPKRIAMQNAKRVSVIVAPPLDLFAKLMTPVIWVIDTSSSLILRALGFDPTLRTAAMTTEEIREIVSSHQEFGLGERELVTEVFDAGTYTLSELMRHRSEMRALSADSTIGEALGAAVDGPYARYPVYRGTFDDIIGFCHVRDLLEAIVAGREDDPLPSICRDIPHLPSSLGLSAALRRMRQSGEHIAIVVDEYGGTDGMVTLEDLIEELVGEIWDEYDDEERRTSLGLHESRILDGATNLQDFAARTGIHLPEGPYETVAGWMLARLGRMGRTGDVVQIPHECTEDVADDDISDGVFYRLEAAVVEGTRIVSVRLTKTAVGGSGE</sequence>
<organism evidence="14 15">
    <name type="scientific">Corynebacterium freneyi DNF00450</name>
    <dbReference type="NCBI Taxonomy" id="1287475"/>
    <lineage>
        <taxon>Bacteria</taxon>
        <taxon>Bacillati</taxon>
        <taxon>Actinomycetota</taxon>
        <taxon>Actinomycetes</taxon>
        <taxon>Mycobacteriales</taxon>
        <taxon>Corynebacteriaceae</taxon>
        <taxon>Corynebacterium</taxon>
    </lineage>
</organism>
<dbReference type="RefSeq" id="WP_035122979.1">
    <property type="nucleotide sequence ID" value="NZ_JRNE01000067.1"/>
</dbReference>
<comment type="similarity">
    <text evidence="2">Belongs to the UPF0053 family.</text>
</comment>
<accession>A0A095Y091</accession>
<dbReference type="PANTHER" id="PTHR43099:SF5">
    <property type="entry name" value="HLYC_CORC FAMILY TRANSPORTER"/>
    <property type="match status" value="1"/>
</dbReference>
<feature type="domain" description="CBS" evidence="12">
    <location>
        <begin position="281"/>
        <end position="338"/>
    </location>
</feature>
<dbReference type="Pfam" id="PF00571">
    <property type="entry name" value="CBS"/>
    <property type="match status" value="2"/>
</dbReference>
<keyword evidence="8 10" id="KW-0472">Membrane</keyword>